<dbReference type="Gene3D" id="3.40.630.10">
    <property type="entry name" value="Zn peptidases"/>
    <property type="match status" value="1"/>
</dbReference>
<protein>
    <submittedName>
        <fullName evidence="1">Uncharacterized protein</fullName>
    </submittedName>
</protein>
<dbReference type="RefSeq" id="XP_018067270.1">
    <property type="nucleotide sequence ID" value="XM_018221364.1"/>
</dbReference>
<proteinExistence type="predicted"/>
<organism evidence="1 2">
    <name type="scientific">Mollisia scopiformis</name>
    <name type="common">Conifer needle endophyte fungus</name>
    <name type="synonym">Phialocephala scopiformis</name>
    <dbReference type="NCBI Taxonomy" id="149040"/>
    <lineage>
        <taxon>Eukaryota</taxon>
        <taxon>Fungi</taxon>
        <taxon>Dikarya</taxon>
        <taxon>Ascomycota</taxon>
        <taxon>Pezizomycotina</taxon>
        <taxon>Leotiomycetes</taxon>
        <taxon>Helotiales</taxon>
        <taxon>Mollisiaceae</taxon>
        <taxon>Mollisia</taxon>
    </lineage>
</organism>
<dbReference type="InterPro" id="IPR052030">
    <property type="entry name" value="Peptidase_M20/M20A_hydrolases"/>
</dbReference>
<evidence type="ECO:0000313" key="1">
    <source>
        <dbReference type="EMBL" id="KUJ12915.1"/>
    </source>
</evidence>
<evidence type="ECO:0000313" key="2">
    <source>
        <dbReference type="Proteomes" id="UP000070700"/>
    </source>
</evidence>
<gene>
    <name evidence="1" type="ORF">LY89DRAFT_756137</name>
</gene>
<reference evidence="1 2" key="1">
    <citation type="submission" date="2015-10" db="EMBL/GenBank/DDBJ databases">
        <title>Full genome of DAOMC 229536 Phialocephala scopiformis, a fungal endophyte of spruce producing the potent anti-insectan compound rugulosin.</title>
        <authorList>
            <consortium name="DOE Joint Genome Institute"/>
            <person name="Walker A.K."/>
            <person name="Frasz S.L."/>
            <person name="Seifert K.A."/>
            <person name="Miller J.D."/>
            <person name="Mondo S.J."/>
            <person name="Labutti K."/>
            <person name="Lipzen A."/>
            <person name="Dockter R."/>
            <person name="Kennedy M."/>
            <person name="Grigoriev I.V."/>
            <person name="Spatafora J.W."/>
        </authorList>
    </citation>
    <scope>NUCLEOTIDE SEQUENCE [LARGE SCALE GENOMIC DNA]</scope>
    <source>
        <strain evidence="1 2">CBS 120377</strain>
    </source>
</reference>
<dbReference type="GO" id="GO:0016805">
    <property type="term" value="F:dipeptidase activity"/>
    <property type="evidence" value="ECO:0007669"/>
    <property type="project" value="TreeGrafter"/>
</dbReference>
<dbReference type="AlphaFoldDB" id="A0A194WYA2"/>
<dbReference type="PANTHER" id="PTHR30575">
    <property type="entry name" value="PEPTIDASE M20"/>
    <property type="match status" value="1"/>
</dbReference>
<accession>A0A194WYA2</accession>
<dbReference type="GeneID" id="28831090"/>
<name>A0A194WYA2_MOLSC</name>
<keyword evidence="2" id="KW-1185">Reference proteome</keyword>
<dbReference type="InParanoid" id="A0A194WYA2"/>
<sequence length="128" mass="14091">MFVRDEPVEEWEDPIYEPPMNLDVIANLNVCHNLADAMHKMGLVNFEAECPPGALDMGSTDQGKVTYRCPGIHAGYFITDSVISNHTKKFTSVADSPEAETKTLQCAAGMGMVASALFLDKDFARRVH</sequence>
<dbReference type="Proteomes" id="UP000070700">
    <property type="component" value="Unassembled WGS sequence"/>
</dbReference>
<dbReference type="PANTHER" id="PTHR30575:SF0">
    <property type="entry name" value="XAA-ARG DIPEPTIDASE"/>
    <property type="match status" value="1"/>
</dbReference>
<dbReference type="EMBL" id="KQ947423">
    <property type="protein sequence ID" value="KUJ12915.1"/>
    <property type="molecule type" value="Genomic_DNA"/>
</dbReference>
<dbReference type="KEGG" id="psco:LY89DRAFT_756137"/>